<evidence type="ECO:0000313" key="1">
    <source>
        <dbReference type="EMBL" id="CAG8627215.1"/>
    </source>
</evidence>
<keyword evidence="2" id="KW-1185">Reference proteome</keyword>
<dbReference type="Proteomes" id="UP000789860">
    <property type="component" value="Unassembled WGS sequence"/>
</dbReference>
<evidence type="ECO:0000313" key="2">
    <source>
        <dbReference type="Proteomes" id="UP000789860"/>
    </source>
</evidence>
<dbReference type="EMBL" id="CAJVPM010018913">
    <property type="protein sequence ID" value="CAG8627215.1"/>
    <property type="molecule type" value="Genomic_DNA"/>
</dbReference>
<organism evidence="1 2">
    <name type="scientific">Scutellospora calospora</name>
    <dbReference type="NCBI Taxonomy" id="85575"/>
    <lineage>
        <taxon>Eukaryota</taxon>
        <taxon>Fungi</taxon>
        <taxon>Fungi incertae sedis</taxon>
        <taxon>Mucoromycota</taxon>
        <taxon>Glomeromycotina</taxon>
        <taxon>Glomeromycetes</taxon>
        <taxon>Diversisporales</taxon>
        <taxon>Gigasporaceae</taxon>
        <taxon>Scutellospora</taxon>
    </lineage>
</organism>
<reference evidence="1" key="1">
    <citation type="submission" date="2021-06" db="EMBL/GenBank/DDBJ databases">
        <authorList>
            <person name="Kallberg Y."/>
            <person name="Tangrot J."/>
            <person name="Rosling A."/>
        </authorList>
    </citation>
    <scope>NUCLEOTIDE SEQUENCE</scope>
    <source>
        <strain evidence="1">AU212A</strain>
    </source>
</reference>
<proteinExistence type="predicted"/>
<accession>A0ACA9N0Y0</accession>
<name>A0ACA9N0Y0_9GLOM</name>
<comment type="caution">
    <text evidence="1">The sequence shown here is derived from an EMBL/GenBank/DDBJ whole genome shotgun (WGS) entry which is preliminary data.</text>
</comment>
<sequence length="92" mass="11405">KDKEENERDKKIRELEKKVKEYENFLEVKGVDEVYEMMMSYKNSIEKKENQLDHMQKKFDRYKVYQEGEKKKLRDRIEDLENEICRIQLGLL</sequence>
<protein>
    <submittedName>
        <fullName evidence="1">7468_t:CDS:1</fullName>
    </submittedName>
</protein>
<feature type="non-terminal residue" evidence="1">
    <location>
        <position position="1"/>
    </location>
</feature>
<gene>
    <name evidence="1" type="ORF">SCALOS_LOCUS7841</name>
</gene>